<gene>
    <name evidence="9" type="ORF">KHQ06_25010</name>
</gene>
<dbReference type="InterPro" id="IPR056179">
    <property type="entry name" value="DHQS_C"/>
</dbReference>
<evidence type="ECO:0000256" key="1">
    <source>
        <dbReference type="ARBA" id="ARBA00001911"/>
    </source>
</evidence>
<organism evidence="9 10">
    <name type="scientific">Nocardia tengchongensis</name>
    <dbReference type="NCBI Taxonomy" id="2055889"/>
    <lineage>
        <taxon>Bacteria</taxon>
        <taxon>Bacillati</taxon>
        <taxon>Actinomycetota</taxon>
        <taxon>Actinomycetes</taxon>
        <taxon>Mycobacteriales</taxon>
        <taxon>Nocardiaceae</taxon>
        <taxon>Nocardia</taxon>
    </lineage>
</organism>
<feature type="domain" description="3-dehydroquinate synthase C-terminal" evidence="8">
    <location>
        <begin position="191"/>
        <end position="338"/>
    </location>
</feature>
<dbReference type="PANTHER" id="PTHR43622:SF1">
    <property type="entry name" value="3-DEHYDROQUINATE SYNTHASE"/>
    <property type="match status" value="1"/>
</dbReference>
<evidence type="ECO:0000313" key="9">
    <source>
        <dbReference type="EMBL" id="QVI19614.1"/>
    </source>
</evidence>
<keyword evidence="5" id="KW-0456">Lyase</keyword>
<comment type="cofactor">
    <cofactor evidence="1">
        <name>NAD(+)</name>
        <dbReference type="ChEBI" id="CHEBI:57540"/>
    </cofactor>
</comment>
<dbReference type="CDD" id="cd08197">
    <property type="entry name" value="DOIS"/>
    <property type="match status" value="1"/>
</dbReference>
<dbReference type="InterPro" id="IPR030963">
    <property type="entry name" value="DHQ_synth_fam"/>
</dbReference>
<dbReference type="Proteomes" id="UP000683310">
    <property type="component" value="Chromosome"/>
</dbReference>
<evidence type="ECO:0000256" key="6">
    <source>
        <dbReference type="ARBA" id="ARBA00023285"/>
    </source>
</evidence>
<dbReference type="InterPro" id="IPR030960">
    <property type="entry name" value="DHQS/DOIS_N"/>
</dbReference>
<dbReference type="PIRSF" id="PIRSF001455">
    <property type="entry name" value="DHQ_synth"/>
    <property type="match status" value="1"/>
</dbReference>
<evidence type="ECO:0008006" key="11">
    <source>
        <dbReference type="Google" id="ProtNLM"/>
    </source>
</evidence>
<proteinExistence type="predicted"/>
<comment type="cofactor">
    <cofactor evidence="2">
        <name>Co(2+)</name>
        <dbReference type="ChEBI" id="CHEBI:48828"/>
    </cofactor>
</comment>
<feature type="domain" description="3-dehydroquinate synthase N-terminal" evidence="7">
    <location>
        <begin position="79"/>
        <end position="189"/>
    </location>
</feature>
<evidence type="ECO:0000256" key="4">
    <source>
        <dbReference type="ARBA" id="ARBA00023027"/>
    </source>
</evidence>
<reference evidence="9 10" key="1">
    <citation type="submission" date="2021-04" db="EMBL/GenBank/DDBJ databases">
        <title>Nocardia tengchongensis.</title>
        <authorList>
            <person name="Zhuang k."/>
            <person name="Ran Y."/>
            <person name="Li W."/>
        </authorList>
    </citation>
    <scope>NUCLEOTIDE SEQUENCE [LARGE SCALE GENOMIC DNA]</scope>
    <source>
        <strain evidence="9 10">CFH S0057</strain>
    </source>
</reference>
<keyword evidence="3" id="KW-0479">Metal-binding</keyword>
<evidence type="ECO:0000256" key="5">
    <source>
        <dbReference type="ARBA" id="ARBA00023239"/>
    </source>
</evidence>
<keyword evidence="10" id="KW-1185">Reference proteome</keyword>
<dbReference type="InterPro" id="IPR050071">
    <property type="entry name" value="Dehydroquinate_synthase"/>
</dbReference>
<accession>A0ABX8CL18</accession>
<keyword evidence="4" id="KW-0520">NAD</keyword>
<dbReference type="SUPFAM" id="SSF56796">
    <property type="entry name" value="Dehydroquinate synthase-like"/>
    <property type="match status" value="1"/>
</dbReference>
<evidence type="ECO:0000259" key="7">
    <source>
        <dbReference type="Pfam" id="PF01761"/>
    </source>
</evidence>
<protein>
    <recommendedName>
        <fullName evidence="11">3-dehydroquinate synthase</fullName>
    </recommendedName>
</protein>
<name>A0ABX8CL18_9NOCA</name>
<dbReference type="Pfam" id="PF01761">
    <property type="entry name" value="DHQ_synthase"/>
    <property type="match status" value="1"/>
</dbReference>
<evidence type="ECO:0000313" key="10">
    <source>
        <dbReference type="Proteomes" id="UP000683310"/>
    </source>
</evidence>
<evidence type="ECO:0000256" key="3">
    <source>
        <dbReference type="ARBA" id="ARBA00022723"/>
    </source>
</evidence>
<dbReference type="Gene3D" id="1.20.1090.10">
    <property type="entry name" value="Dehydroquinate synthase-like - alpha domain"/>
    <property type="match status" value="1"/>
</dbReference>
<evidence type="ECO:0000256" key="2">
    <source>
        <dbReference type="ARBA" id="ARBA00001941"/>
    </source>
</evidence>
<dbReference type="EMBL" id="CP074371">
    <property type="protein sequence ID" value="QVI19614.1"/>
    <property type="molecule type" value="Genomic_DNA"/>
</dbReference>
<sequence length="395" mass="41652">MASNSLSRDESGLRSRTIVIGDRSFPYHFGRDCVAEIGAAIAELRPDKLVFVTDDDVAARYRHHLDTLAGSIPALILSHPSGESMKTLTCLSSHLETALRAGVTRRSVVVSFGGGVPGNLAGLMANLLFRGVRLVHVPTTTIAAMDSVLSLKQAINSGVGKNHLGTYYSPEAVFTDVELFTTLPERELRSGLCEMAKNCLAIQPSALAGLREVIAAGDMASPKSLLWLLDASIAAKSAVTRDDTFERREGLVLEYGHTAGHAIEICDHRARGVAGLPHGAAIALGMLVAAHISHARGGLSDDEVSVHYEIVTGLGVEPALPAAVGVDDVLAVIADDNKKGYLPPRPDTVPFVLLRSLGRPERTGDLPLVPVAVREIRAALDVIAQQSAAAPVAVG</sequence>
<keyword evidence="6" id="KW-0170">Cobalt</keyword>
<dbReference type="Pfam" id="PF24621">
    <property type="entry name" value="DHQS_C"/>
    <property type="match status" value="1"/>
</dbReference>
<dbReference type="Gene3D" id="3.40.50.1970">
    <property type="match status" value="1"/>
</dbReference>
<dbReference type="PANTHER" id="PTHR43622">
    <property type="entry name" value="3-DEHYDROQUINATE SYNTHASE"/>
    <property type="match status" value="1"/>
</dbReference>
<evidence type="ECO:0000259" key="8">
    <source>
        <dbReference type="Pfam" id="PF24621"/>
    </source>
</evidence>